<evidence type="ECO:0000313" key="2">
    <source>
        <dbReference type="EMBL" id="KEQ72602.1"/>
    </source>
</evidence>
<keyword evidence="3" id="KW-1185">Reference proteome</keyword>
<evidence type="ECO:0008006" key="4">
    <source>
        <dbReference type="Google" id="ProtNLM"/>
    </source>
</evidence>
<evidence type="ECO:0000256" key="1">
    <source>
        <dbReference type="SAM" id="MobiDB-lite"/>
    </source>
</evidence>
<dbReference type="STRING" id="1043004.A0A074WSB8"/>
<evidence type="ECO:0000313" key="3">
    <source>
        <dbReference type="Proteomes" id="UP000027730"/>
    </source>
</evidence>
<reference evidence="2 3" key="1">
    <citation type="journal article" date="2014" name="BMC Genomics">
        <title>Genome sequencing of four Aureobasidium pullulans varieties: biotechnological potential, stress tolerance, and description of new species.</title>
        <authorList>
            <person name="Gostin Ar C."/>
            <person name="Ohm R.A."/>
            <person name="Kogej T."/>
            <person name="Sonjak S."/>
            <person name="Turk M."/>
            <person name="Zajc J."/>
            <person name="Zalar P."/>
            <person name="Grube M."/>
            <person name="Sun H."/>
            <person name="Han J."/>
            <person name="Sharma A."/>
            <person name="Chiniquy J."/>
            <person name="Ngan C.Y."/>
            <person name="Lipzen A."/>
            <person name="Barry K."/>
            <person name="Grigoriev I.V."/>
            <person name="Gunde-Cimerman N."/>
        </authorList>
    </citation>
    <scope>NUCLEOTIDE SEQUENCE [LARGE SCALE GENOMIC DNA]</scope>
    <source>
        <strain evidence="2 3">CBS 147.97</strain>
    </source>
</reference>
<accession>A0A074WSB8</accession>
<dbReference type="OrthoDB" id="5134445at2759"/>
<dbReference type="Proteomes" id="UP000027730">
    <property type="component" value="Unassembled WGS sequence"/>
</dbReference>
<organism evidence="2 3">
    <name type="scientific">Aureobasidium namibiae CBS 147.97</name>
    <dbReference type="NCBI Taxonomy" id="1043004"/>
    <lineage>
        <taxon>Eukaryota</taxon>
        <taxon>Fungi</taxon>
        <taxon>Dikarya</taxon>
        <taxon>Ascomycota</taxon>
        <taxon>Pezizomycotina</taxon>
        <taxon>Dothideomycetes</taxon>
        <taxon>Dothideomycetidae</taxon>
        <taxon>Dothideales</taxon>
        <taxon>Saccotheciaceae</taxon>
        <taxon>Aureobasidium</taxon>
    </lineage>
</organism>
<dbReference type="GeneID" id="25417039"/>
<dbReference type="InterPro" id="IPR011009">
    <property type="entry name" value="Kinase-like_dom_sf"/>
</dbReference>
<dbReference type="EMBL" id="KL584711">
    <property type="protein sequence ID" value="KEQ72602.1"/>
    <property type="molecule type" value="Genomic_DNA"/>
</dbReference>
<gene>
    <name evidence="2" type="ORF">M436DRAFT_82703</name>
</gene>
<dbReference type="AlphaFoldDB" id="A0A074WSB8"/>
<name>A0A074WSB8_9PEZI</name>
<feature type="region of interest" description="Disordered" evidence="1">
    <location>
        <begin position="1"/>
        <end position="23"/>
    </location>
</feature>
<feature type="region of interest" description="Disordered" evidence="1">
    <location>
        <begin position="234"/>
        <end position="259"/>
    </location>
</feature>
<dbReference type="RefSeq" id="XP_013426865.1">
    <property type="nucleotide sequence ID" value="XM_013571411.1"/>
</dbReference>
<dbReference type="HOGENOM" id="CLU_571200_0_0_1"/>
<protein>
    <recommendedName>
        <fullName evidence="4">Protein kinase domain-containing protein</fullName>
    </recommendedName>
</protein>
<dbReference type="SUPFAM" id="SSF56112">
    <property type="entry name" value="Protein kinase-like (PK-like)"/>
    <property type="match status" value="1"/>
</dbReference>
<proteinExistence type="predicted"/>
<sequence>MSLSGNMTNSKCTSACNGASGSSAQDKKFKIVNLSGPINILLPMDEVEGVDSQLTDRVSPSPFCPYVVGTEIDLKTSDEGLPIKAQVIKCFEATLSCVMVIRFIEPPVFNNTSECILKLLDRRFSTQARGDLDLAPWTPTLEQKYQAFIREGKAEELFGYWDAAKQINREWSAYYVANHRKWSPAKWETYIQWQAHDIYEDEKKAYQLMADLQGISIPNMLGEVYLDLPAEAAVDDDNEDPDQESRSTESGNTADEPSVHSIPGLLLQYVRGFHLNELHEHLPREHWQTVVDSSLTTLRQIQDCGILNRNVNLRSFIIDPATQHVMMIDFGITKFRDDVGSDNEWERMQAWEDEDFQLAMSMQGMLWNLTGSTITYKPTEWRWRLKYRYHMGGEEEGGTEEEEEYVKKQKDFVFER</sequence>